<protein>
    <submittedName>
        <fullName evidence="2">ERVV1 protein</fullName>
    </submittedName>
</protein>
<comment type="caution">
    <text evidence="2">The sequence shown here is derived from an EMBL/GenBank/DDBJ whole genome shotgun (WGS) entry which is preliminary data.</text>
</comment>
<dbReference type="AlphaFoldDB" id="A0A7K5H0U8"/>
<evidence type="ECO:0000313" key="2">
    <source>
        <dbReference type="EMBL" id="NWS62945.1"/>
    </source>
</evidence>
<dbReference type="PANTHER" id="PTHR10424:SF73">
    <property type="entry name" value="ENDOGENOUS RETROVIRUS GROUP FC1 ENV POLYPROTEIN-RELATED"/>
    <property type="match status" value="1"/>
</dbReference>
<evidence type="ECO:0000313" key="3">
    <source>
        <dbReference type="Proteomes" id="UP000541181"/>
    </source>
</evidence>
<dbReference type="OrthoDB" id="8949317at2759"/>
<dbReference type="Gene3D" id="1.10.287.210">
    <property type="match status" value="1"/>
</dbReference>
<reference evidence="2 3" key="1">
    <citation type="submission" date="2019-09" db="EMBL/GenBank/DDBJ databases">
        <title>Bird 10,000 Genomes (B10K) Project - Family phase.</title>
        <authorList>
            <person name="Zhang G."/>
        </authorList>
    </citation>
    <scope>NUCLEOTIDE SEQUENCE [LARGE SCALE GENOMIC DNA]</scope>
    <source>
        <strain evidence="2">B10K-CU-031-22</strain>
    </source>
</reference>
<sequence>AQLERAIVNISAEIELIANATADALHHLNQKVESLQKVVLQNRIALDIMMAHTGGVCT</sequence>
<organism evidence="2 3">
    <name type="scientific">Chunga burmeisteri</name>
    <name type="common">Black-legged seriema</name>
    <dbReference type="NCBI Taxonomy" id="1352770"/>
    <lineage>
        <taxon>Eukaryota</taxon>
        <taxon>Metazoa</taxon>
        <taxon>Chordata</taxon>
        <taxon>Craniata</taxon>
        <taxon>Vertebrata</taxon>
        <taxon>Euteleostomi</taxon>
        <taxon>Archelosauria</taxon>
        <taxon>Archosauria</taxon>
        <taxon>Dinosauria</taxon>
        <taxon>Saurischia</taxon>
        <taxon>Theropoda</taxon>
        <taxon>Coelurosauria</taxon>
        <taxon>Aves</taxon>
        <taxon>Neognathae</taxon>
        <taxon>Neoaves</taxon>
        <taxon>Telluraves</taxon>
        <taxon>Australaves</taxon>
        <taxon>Cariamiformes</taxon>
        <taxon>Cariamidae</taxon>
        <taxon>Chunga</taxon>
    </lineage>
</organism>
<keyword evidence="3" id="KW-1185">Reference proteome</keyword>
<gene>
    <name evidence="2" type="primary">Ervv1</name>
    <name evidence="2" type="ORF">CHUBUR_R16032</name>
</gene>
<dbReference type="EMBL" id="VZRC01000944">
    <property type="protein sequence ID" value="NWS62945.1"/>
    <property type="molecule type" value="Genomic_DNA"/>
</dbReference>
<name>A0A7K5H0U8_9AVES</name>
<accession>A0A7K5H0U8</accession>
<feature type="non-terminal residue" evidence="2">
    <location>
        <position position="1"/>
    </location>
</feature>
<dbReference type="SUPFAM" id="SSF58069">
    <property type="entry name" value="Virus ectodomain"/>
    <property type="match status" value="1"/>
</dbReference>
<evidence type="ECO:0000256" key="1">
    <source>
        <dbReference type="ARBA" id="ARBA00023157"/>
    </source>
</evidence>
<dbReference type="Proteomes" id="UP000541181">
    <property type="component" value="Unassembled WGS sequence"/>
</dbReference>
<dbReference type="PANTHER" id="PTHR10424">
    <property type="entry name" value="VIRAL ENVELOPE PROTEIN"/>
    <property type="match status" value="1"/>
</dbReference>
<proteinExistence type="predicted"/>
<dbReference type="Pfam" id="PF00429">
    <property type="entry name" value="TLV_coat"/>
    <property type="match status" value="1"/>
</dbReference>
<dbReference type="InterPro" id="IPR018154">
    <property type="entry name" value="TLV/ENV_coat_polyprotein"/>
</dbReference>
<feature type="non-terminal residue" evidence="2">
    <location>
        <position position="58"/>
    </location>
</feature>
<keyword evidence="1" id="KW-1015">Disulfide bond</keyword>